<dbReference type="EMBL" id="KN838606">
    <property type="protein sequence ID" value="KIK01463.1"/>
    <property type="molecule type" value="Genomic_DNA"/>
</dbReference>
<name>A0A0C9Y0C2_9AGAR</name>
<feature type="compositionally biased region" description="Pro residues" evidence="1">
    <location>
        <begin position="214"/>
        <end position="232"/>
    </location>
</feature>
<organism evidence="2 3">
    <name type="scientific">Laccaria amethystina LaAM-08-1</name>
    <dbReference type="NCBI Taxonomy" id="1095629"/>
    <lineage>
        <taxon>Eukaryota</taxon>
        <taxon>Fungi</taxon>
        <taxon>Dikarya</taxon>
        <taxon>Basidiomycota</taxon>
        <taxon>Agaricomycotina</taxon>
        <taxon>Agaricomycetes</taxon>
        <taxon>Agaricomycetidae</taxon>
        <taxon>Agaricales</taxon>
        <taxon>Agaricineae</taxon>
        <taxon>Hydnangiaceae</taxon>
        <taxon>Laccaria</taxon>
    </lineage>
</organism>
<sequence length="301" mass="32703">MGRALFSLSYASTPAVRVEPEPIVDTCEKWGACNRFDPDSEEFFNDAQYEAFIEEDGIPQTVRAVAEGANSEGSGNDRGSSMAVESDDSTILIADAYPNAPDDWQRFLAAPPSQAAELARDRNLPPSFSRVTESITSGAPRIPGSDQQRIPDHPISNRLNRPRSFSDISPFLPQSPTRVSVAAIEIDTDRITSSRSPTTRRGVNIAPINIPIEPSLPSPSPDSPSPSTPPPAIYHLRSMISSSPPPSVTPRFYSWQNHPIPTSPTVARGNRDGLLTNPHARMSFARIDSSPAHIRVLNTVV</sequence>
<keyword evidence="3" id="KW-1185">Reference proteome</keyword>
<evidence type="ECO:0000313" key="2">
    <source>
        <dbReference type="EMBL" id="KIK01463.1"/>
    </source>
</evidence>
<evidence type="ECO:0000256" key="1">
    <source>
        <dbReference type="SAM" id="MobiDB-lite"/>
    </source>
</evidence>
<feature type="region of interest" description="Disordered" evidence="1">
    <location>
        <begin position="209"/>
        <end position="232"/>
    </location>
</feature>
<gene>
    <name evidence="2" type="ORF">K443DRAFT_678327</name>
</gene>
<proteinExistence type="predicted"/>
<dbReference type="AlphaFoldDB" id="A0A0C9Y0C2"/>
<dbReference type="HOGENOM" id="CLU_059971_0_0_1"/>
<feature type="region of interest" description="Disordered" evidence="1">
    <location>
        <begin position="134"/>
        <end position="172"/>
    </location>
</feature>
<dbReference type="STRING" id="1095629.A0A0C9Y0C2"/>
<evidence type="ECO:0000313" key="3">
    <source>
        <dbReference type="Proteomes" id="UP000054477"/>
    </source>
</evidence>
<accession>A0A0C9Y0C2</accession>
<reference evidence="2 3" key="1">
    <citation type="submission" date="2014-04" db="EMBL/GenBank/DDBJ databases">
        <authorList>
            <consortium name="DOE Joint Genome Institute"/>
            <person name="Kuo A."/>
            <person name="Kohler A."/>
            <person name="Nagy L.G."/>
            <person name="Floudas D."/>
            <person name="Copeland A."/>
            <person name="Barry K.W."/>
            <person name="Cichocki N."/>
            <person name="Veneault-Fourrey C."/>
            <person name="LaButti K."/>
            <person name="Lindquist E.A."/>
            <person name="Lipzen A."/>
            <person name="Lundell T."/>
            <person name="Morin E."/>
            <person name="Murat C."/>
            <person name="Sun H."/>
            <person name="Tunlid A."/>
            <person name="Henrissat B."/>
            <person name="Grigoriev I.V."/>
            <person name="Hibbett D.S."/>
            <person name="Martin F."/>
            <person name="Nordberg H.P."/>
            <person name="Cantor M.N."/>
            <person name="Hua S.X."/>
        </authorList>
    </citation>
    <scope>NUCLEOTIDE SEQUENCE [LARGE SCALE GENOMIC DNA]</scope>
    <source>
        <strain evidence="2 3">LaAM-08-1</strain>
    </source>
</reference>
<dbReference type="Proteomes" id="UP000054477">
    <property type="component" value="Unassembled WGS sequence"/>
</dbReference>
<dbReference type="OrthoDB" id="3265863at2759"/>
<protein>
    <submittedName>
        <fullName evidence="2">Unplaced genomic scaffold K443scaffold_71, whole genome shotgun sequence</fullName>
    </submittedName>
</protein>
<reference evidence="3" key="2">
    <citation type="submission" date="2015-01" db="EMBL/GenBank/DDBJ databases">
        <title>Evolutionary Origins and Diversification of the Mycorrhizal Mutualists.</title>
        <authorList>
            <consortium name="DOE Joint Genome Institute"/>
            <consortium name="Mycorrhizal Genomics Consortium"/>
            <person name="Kohler A."/>
            <person name="Kuo A."/>
            <person name="Nagy L.G."/>
            <person name="Floudas D."/>
            <person name="Copeland A."/>
            <person name="Barry K.W."/>
            <person name="Cichocki N."/>
            <person name="Veneault-Fourrey C."/>
            <person name="LaButti K."/>
            <person name="Lindquist E.A."/>
            <person name="Lipzen A."/>
            <person name="Lundell T."/>
            <person name="Morin E."/>
            <person name="Murat C."/>
            <person name="Riley R."/>
            <person name="Ohm R."/>
            <person name="Sun H."/>
            <person name="Tunlid A."/>
            <person name="Henrissat B."/>
            <person name="Grigoriev I.V."/>
            <person name="Hibbett D.S."/>
            <person name="Martin F."/>
        </authorList>
    </citation>
    <scope>NUCLEOTIDE SEQUENCE [LARGE SCALE GENOMIC DNA]</scope>
    <source>
        <strain evidence="3">LaAM-08-1</strain>
    </source>
</reference>